<dbReference type="EMBL" id="QRVL01000003">
    <property type="protein sequence ID" value="RGS41242.1"/>
    <property type="molecule type" value="Genomic_DNA"/>
</dbReference>
<gene>
    <name evidence="2" type="ORF">DWX93_06195</name>
</gene>
<dbReference type="Pfam" id="PF20069">
    <property type="entry name" value="DUF6465"/>
    <property type="match status" value="1"/>
</dbReference>
<dbReference type="Proteomes" id="UP000266172">
    <property type="component" value="Unassembled WGS sequence"/>
</dbReference>
<protein>
    <submittedName>
        <fullName evidence="2">Uncharacterized protein</fullName>
    </submittedName>
</protein>
<reference evidence="2 3" key="1">
    <citation type="submission" date="2018-08" db="EMBL/GenBank/DDBJ databases">
        <title>A genome reference for cultivated species of the human gut microbiota.</title>
        <authorList>
            <person name="Zou Y."/>
            <person name="Xue W."/>
            <person name="Luo G."/>
        </authorList>
    </citation>
    <scope>NUCLEOTIDE SEQUENCE [LARGE SCALE GENOMIC DNA]</scope>
    <source>
        <strain evidence="2 3">AF22-12AC</strain>
    </source>
</reference>
<feature type="compositionally biased region" description="Basic and acidic residues" evidence="1">
    <location>
        <begin position="49"/>
        <end position="74"/>
    </location>
</feature>
<name>A0A395VBK4_9FIRM</name>
<dbReference type="AlphaFoldDB" id="A0A395VBK4"/>
<comment type="caution">
    <text evidence="2">The sequence shown here is derived from an EMBL/GenBank/DDBJ whole genome shotgun (WGS) entry which is preliminary data.</text>
</comment>
<accession>A0A395VBK4</accession>
<feature type="compositionally biased region" description="Basic residues" evidence="1">
    <location>
        <begin position="75"/>
        <end position="86"/>
    </location>
</feature>
<dbReference type="InterPro" id="IPR046313">
    <property type="entry name" value="DUF6465"/>
</dbReference>
<organism evidence="2 3">
    <name type="scientific">Roseburia hominis</name>
    <dbReference type="NCBI Taxonomy" id="301301"/>
    <lineage>
        <taxon>Bacteria</taxon>
        <taxon>Bacillati</taxon>
        <taxon>Bacillota</taxon>
        <taxon>Clostridia</taxon>
        <taxon>Lachnospirales</taxon>
        <taxon>Lachnospiraceae</taxon>
        <taxon>Roseburia</taxon>
    </lineage>
</organism>
<evidence type="ECO:0000313" key="2">
    <source>
        <dbReference type="EMBL" id="RGS41242.1"/>
    </source>
</evidence>
<sequence>MEKKTTAKLDETKAAVKAAEAKVAAKVEETKTAAKEATAKVVAKVEETKNAAKETEVKAATKAEEPKKTAAETAKKRKPRTKTAKKAAKEELKPEVYIQYQGREGVVEDAIKKVTEQFVAEGHRASTIKSLQLYLKPEENAAYYVINQKIAGRVDLF</sequence>
<dbReference type="RefSeq" id="WP_118097013.1">
    <property type="nucleotide sequence ID" value="NZ_QRVL01000003.1"/>
</dbReference>
<feature type="region of interest" description="Disordered" evidence="1">
    <location>
        <begin position="49"/>
        <end position="88"/>
    </location>
</feature>
<evidence type="ECO:0000256" key="1">
    <source>
        <dbReference type="SAM" id="MobiDB-lite"/>
    </source>
</evidence>
<evidence type="ECO:0000313" key="3">
    <source>
        <dbReference type="Proteomes" id="UP000266172"/>
    </source>
</evidence>
<proteinExistence type="predicted"/>